<protein>
    <submittedName>
        <fullName evidence="1">X protein</fullName>
    </submittedName>
</protein>
<organism evidence="1 2">
    <name type="scientific">Shayang Fly Virus 2</name>
    <dbReference type="NCBI Taxonomy" id="1608066"/>
    <lineage>
        <taxon>Viruses</taxon>
        <taxon>Riboviria</taxon>
        <taxon>Orthornavirae</taxon>
        <taxon>Negarnaviricota</taxon>
        <taxon>Haploviricotina</taxon>
        <taxon>Monjiviricetes</taxon>
        <taxon>Mononegavirales</taxon>
        <taxon>Rhabdoviridae</taxon>
        <taxon>Alpharhabdovirinae</taxon>
        <taxon>Sigmavirus</taxon>
        <taxon>Sigmavirus shayang</taxon>
    </lineage>
</organism>
<dbReference type="Proteomes" id="UP000202367">
    <property type="component" value="Segment"/>
</dbReference>
<dbReference type="EMBL" id="KM817635">
    <property type="protein sequence ID" value="AJG39123.1"/>
    <property type="molecule type" value="Viral_cRNA"/>
</dbReference>
<dbReference type="RefSeq" id="YP_009300666.1">
    <property type="nucleotide sequence ID" value="NC_031215.1"/>
</dbReference>
<evidence type="ECO:0000313" key="1">
    <source>
        <dbReference type="EMBL" id="AJG39123.1"/>
    </source>
</evidence>
<dbReference type="GeneID" id="29122432"/>
<proteinExistence type="predicted"/>
<keyword evidence="2" id="KW-1185">Reference proteome</keyword>
<gene>
    <name evidence="1" type="primary">X</name>
</gene>
<dbReference type="OrthoDB" id="30176at10239"/>
<dbReference type="KEGG" id="vg:29122432"/>
<reference evidence="1 2" key="1">
    <citation type="journal article" date="2015" name="Elife">
        <title>Unprecedented genomic diversity of RNA viruses in arthropods reveals the ancestry of negative-sense RNA viruses.</title>
        <authorList>
            <person name="Li C.X."/>
            <person name="Shi M."/>
            <person name="Tian J.H."/>
            <person name="Lin X.D."/>
            <person name="Kang Y.J."/>
            <person name="Chen L.J."/>
            <person name="Qin X.C."/>
            <person name="Xu J."/>
            <person name="Holmes E.C."/>
            <person name="Zhang Y.Z."/>
        </authorList>
    </citation>
    <scope>NUCLEOTIDE SEQUENCE [LARGE SCALE GENOMIC DNA]</scope>
    <source>
        <strain evidence="1 2">SYY1-8</strain>
    </source>
</reference>
<name>A0A0B5KXE6_9RHAB</name>
<sequence length="329" mass="37918">MNSIIIILLICVLSARARILEIECSSANATSEDPYDVLSTEYHGWIKLNDPFYVEQTINIHAVYNTTHNLTYTQTCETNDKDFQTPGFIDPGKLQEIHRKVVTKISGFLVSTIDNVIPGKGKINEEDSAEDEVTPNLLFDFIPLTTTTTTTTPRPKRTLEAKVTVRNWHRMKQVFPDIRRDLALVEDEDEMPEAYVPPKRKSYTRYVKARLASLVKSNHPLRKPTDREAKKDILRARIFKLERQRDQVALLFSIQILYAVKEPSPLCQKLKSVRAAIKCFAHHYDELMESPDYHNTAHYFHELTNLEAKIAAESKLFYIYSDEPTDIMT</sequence>
<accession>A0A0B5KXE6</accession>
<evidence type="ECO:0000313" key="2">
    <source>
        <dbReference type="Proteomes" id="UP000202367"/>
    </source>
</evidence>